<feature type="transmembrane region" description="Helical" evidence="4">
    <location>
        <begin position="7"/>
        <end position="26"/>
    </location>
</feature>
<feature type="region of interest" description="Disordered" evidence="3">
    <location>
        <begin position="80"/>
        <end position="111"/>
    </location>
</feature>
<dbReference type="InterPro" id="IPR051992">
    <property type="entry name" value="OxStress_Response_Reg"/>
</dbReference>
<dbReference type="GO" id="GO:0006950">
    <property type="term" value="P:response to stress"/>
    <property type="evidence" value="ECO:0007669"/>
    <property type="project" value="UniProtKB-ARBA"/>
</dbReference>
<dbReference type="eggNOG" id="KOG4210">
    <property type="taxonomic scope" value="Eukaryota"/>
</dbReference>
<feature type="compositionally biased region" description="Low complexity" evidence="3">
    <location>
        <begin position="220"/>
        <end position="239"/>
    </location>
</feature>
<dbReference type="PANTHER" id="PTHR33172">
    <property type="entry name" value="OS08G0516900 PROTEIN"/>
    <property type="match status" value="1"/>
</dbReference>
<accession>A0A1S2Y3N6</accession>
<name>A0A1S2Y3N6_CICAR</name>
<evidence type="ECO:0000256" key="4">
    <source>
        <dbReference type="SAM" id="Phobius"/>
    </source>
</evidence>
<reference evidence="5" key="1">
    <citation type="journal article" date="2013" name="Nat. Biotechnol.">
        <title>Draft genome sequence of chickpea (Cicer arietinum) provides a resource for trait improvement.</title>
        <authorList>
            <person name="Varshney R.K."/>
            <person name="Song C."/>
            <person name="Saxena R.K."/>
            <person name="Azam S."/>
            <person name="Yu S."/>
            <person name="Sharpe A.G."/>
            <person name="Cannon S."/>
            <person name="Baek J."/>
            <person name="Rosen B.D."/>
            <person name="Tar'an B."/>
            <person name="Millan T."/>
            <person name="Zhang X."/>
            <person name="Ramsay L.D."/>
            <person name="Iwata A."/>
            <person name="Wang Y."/>
            <person name="Nelson W."/>
            <person name="Farmer A.D."/>
            <person name="Gaur P.M."/>
            <person name="Soderlund C."/>
            <person name="Penmetsa R.V."/>
            <person name="Xu C."/>
            <person name="Bharti A.K."/>
            <person name="He W."/>
            <person name="Winter P."/>
            <person name="Zhao S."/>
            <person name="Hane J.K."/>
            <person name="Carrasquilla-Garcia N."/>
            <person name="Condie J.A."/>
            <person name="Upadhyaya H.D."/>
            <person name="Luo M.C."/>
            <person name="Thudi M."/>
            <person name="Gowda C.L."/>
            <person name="Singh N.P."/>
            <person name="Lichtenzveig J."/>
            <person name="Gali K.K."/>
            <person name="Rubio J."/>
            <person name="Nadarajan N."/>
            <person name="Dolezel J."/>
            <person name="Bansal K.C."/>
            <person name="Xu X."/>
            <person name="Edwards D."/>
            <person name="Zhang G."/>
            <person name="Kahl G."/>
            <person name="Gil J."/>
            <person name="Singh K.B."/>
            <person name="Datta S.K."/>
            <person name="Jackson S.A."/>
            <person name="Wang J."/>
            <person name="Cook D.R."/>
        </authorList>
    </citation>
    <scope>NUCLEOTIDE SEQUENCE [LARGE SCALE GENOMIC DNA]</scope>
    <source>
        <strain evidence="5">cv. CDC Frontier</strain>
    </source>
</reference>
<organism evidence="5 6">
    <name type="scientific">Cicer arietinum</name>
    <name type="common">Chickpea</name>
    <name type="synonym">Garbanzo</name>
    <dbReference type="NCBI Taxonomy" id="3827"/>
    <lineage>
        <taxon>Eukaryota</taxon>
        <taxon>Viridiplantae</taxon>
        <taxon>Streptophyta</taxon>
        <taxon>Embryophyta</taxon>
        <taxon>Tracheophyta</taxon>
        <taxon>Spermatophyta</taxon>
        <taxon>Magnoliopsida</taxon>
        <taxon>eudicotyledons</taxon>
        <taxon>Gunneridae</taxon>
        <taxon>Pentapetalae</taxon>
        <taxon>rosids</taxon>
        <taxon>fabids</taxon>
        <taxon>Fabales</taxon>
        <taxon>Fabaceae</taxon>
        <taxon>Papilionoideae</taxon>
        <taxon>50 kb inversion clade</taxon>
        <taxon>NPAAA clade</taxon>
        <taxon>Hologalegina</taxon>
        <taxon>IRL clade</taxon>
        <taxon>Cicereae</taxon>
        <taxon>Cicer</taxon>
    </lineage>
</organism>
<dbReference type="GO" id="GO:0005634">
    <property type="term" value="C:nucleus"/>
    <property type="evidence" value="ECO:0007669"/>
    <property type="project" value="UniProtKB-SubCell"/>
</dbReference>
<dbReference type="KEGG" id="cam:101497076"/>
<dbReference type="OrthoDB" id="691484at2759"/>
<evidence type="ECO:0000256" key="2">
    <source>
        <dbReference type="ARBA" id="ARBA00023242"/>
    </source>
</evidence>
<gene>
    <name evidence="6" type="primary">LOC101497076</name>
</gene>
<reference evidence="6" key="2">
    <citation type="submission" date="2025-08" db="UniProtKB">
        <authorList>
            <consortium name="RefSeq"/>
        </authorList>
    </citation>
    <scope>IDENTIFICATION</scope>
    <source>
        <tissue evidence="6">Etiolated seedlings</tissue>
    </source>
</reference>
<dbReference type="PANTHER" id="PTHR33172:SF37">
    <property type="entry name" value="PROTEIN OXIDATIVE STRESS 3 LIKE 1"/>
    <property type="match status" value="1"/>
</dbReference>
<keyword evidence="4" id="KW-0472">Membrane</keyword>
<dbReference type="Proteomes" id="UP000087171">
    <property type="component" value="Chromosome Ca4"/>
</dbReference>
<dbReference type="RefSeq" id="XP_004498864.1">
    <property type="nucleotide sequence ID" value="XM_004498807.3"/>
</dbReference>
<comment type="subcellular location">
    <subcellularLocation>
        <location evidence="1">Nucleus</location>
    </subcellularLocation>
</comment>
<feature type="compositionally biased region" description="Basic and acidic residues" evidence="3">
    <location>
        <begin position="90"/>
        <end position="101"/>
    </location>
</feature>
<dbReference type="PaxDb" id="3827-XP_004498864.1"/>
<evidence type="ECO:0000313" key="5">
    <source>
        <dbReference type="Proteomes" id="UP000087171"/>
    </source>
</evidence>
<keyword evidence="4" id="KW-1133">Transmembrane helix</keyword>
<evidence type="ECO:0000313" key="6">
    <source>
        <dbReference type="RefSeq" id="XP_004498864.1"/>
    </source>
</evidence>
<dbReference type="STRING" id="3827.A0A1S2Y3N6"/>
<feature type="transmembrane region" description="Helical" evidence="4">
    <location>
        <begin position="32"/>
        <end position="52"/>
    </location>
</feature>
<feature type="compositionally biased region" description="Low complexity" evidence="3">
    <location>
        <begin position="80"/>
        <end position="89"/>
    </location>
</feature>
<proteinExistence type="predicted"/>
<evidence type="ECO:0000256" key="1">
    <source>
        <dbReference type="ARBA" id="ARBA00004123"/>
    </source>
</evidence>
<dbReference type="GeneID" id="101497076"/>
<evidence type="ECO:0000256" key="3">
    <source>
        <dbReference type="SAM" id="MobiDB-lite"/>
    </source>
</evidence>
<keyword evidence="4" id="KW-0812">Transmembrane</keyword>
<sequence>MQTNPYINKYLFIHSFISISFLPFFFHHQQKITLFSYSFSFVFRFGLVVLMMRLETVPFTRVGSRTSVLFDAPRDHEVCSTTSSSSIGRNSDDVSSERSMDESVNGENEAESAYNGGALHHMEALEEVLPIRRGISNFYNGKSKSFTSLADVITTPSVKDIVKPDNAYTRRRRNLMAFNHVWDKNKNYPLRSNGGGISKRTMSLSRSALALAVALTNSDSSSSITSEDSFSSSNSLSPSPSLPPLHPRNRVSSLSSSLQRNFFSLADLHNCAIAATMKMSSSSIENETAHPSVYKPL</sequence>
<keyword evidence="5" id="KW-1185">Reference proteome</keyword>
<dbReference type="AlphaFoldDB" id="A0A1S2Y3N6"/>
<protein>
    <submittedName>
        <fullName evidence="6">Uncharacterized protein LOC101497076</fullName>
    </submittedName>
</protein>
<feature type="region of interest" description="Disordered" evidence="3">
    <location>
        <begin position="220"/>
        <end position="251"/>
    </location>
</feature>
<keyword evidence="2" id="KW-0539">Nucleus</keyword>